<accession>A0ACD4B614</accession>
<reference evidence="1" key="1">
    <citation type="submission" date="2022-07" db="EMBL/GenBank/DDBJ databases">
        <title>Complete genome of DND4.</title>
        <authorList>
            <person name="Cao G."/>
        </authorList>
    </citation>
    <scope>NUCLEOTIDE SEQUENCE</scope>
    <source>
        <strain evidence="1">DND4</strain>
    </source>
</reference>
<evidence type="ECO:0000313" key="2">
    <source>
        <dbReference type="Proteomes" id="UP001060245"/>
    </source>
</evidence>
<sequence length="252" mass="27070">MITRFEELDWQSTPIGDLTLRRRTEPAVGQEIYEVKLGDEYLMSSLFTVAEEELADLGLAAVAGDGLSVLVGGLGLGYTAVAVLQDARVTSLTVIDRLGAVIGWHERNLLPVSAELVDDARTTLVEDDFFAVMRSAPVEGRGGYSAILLDVDHSPRHQLDPTHADLYDAAGLRALDRHLAAEGIFALWSDDPPDDDFMIELNAVFDDAVAHVVDFENAVTGGMSSNTVYVARSRGTGSASLDSTPAHADKDA</sequence>
<keyword evidence="2" id="KW-1185">Reference proteome</keyword>
<name>A0ACD4B614_MICMQ</name>
<gene>
    <name evidence="1" type="ORF">NMQ05_00945</name>
</gene>
<organism evidence="1 2">
    <name type="scientific">Microbacterium maritypicum</name>
    <name type="common">Microbacterium liquefaciens</name>
    <dbReference type="NCBI Taxonomy" id="33918"/>
    <lineage>
        <taxon>Bacteria</taxon>
        <taxon>Bacillati</taxon>
        <taxon>Actinomycetota</taxon>
        <taxon>Actinomycetes</taxon>
        <taxon>Micrococcales</taxon>
        <taxon>Microbacteriaceae</taxon>
        <taxon>Microbacterium</taxon>
    </lineage>
</organism>
<protein>
    <submittedName>
        <fullName evidence="1">Spermidine synthase</fullName>
    </submittedName>
</protein>
<evidence type="ECO:0000313" key="1">
    <source>
        <dbReference type="EMBL" id="UTT53175.1"/>
    </source>
</evidence>
<dbReference type="EMBL" id="CP101471">
    <property type="protein sequence ID" value="UTT53175.1"/>
    <property type="molecule type" value="Genomic_DNA"/>
</dbReference>
<proteinExistence type="predicted"/>
<dbReference type="Proteomes" id="UP001060245">
    <property type="component" value="Chromosome"/>
</dbReference>